<dbReference type="EMBL" id="CP021366">
    <property type="protein sequence ID" value="ART59049.1"/>
    <property type="molecule type" value="Genomic_DNA"/>
</dbReference>
<sequence length="408" mass="44395">MITIISGTPGAGKTLYTIEKLLLPMVGKTIEGKDSNGDPVTIPRTIYTNINGLQVDHELIDGGDNEGLRDWHKWAKPGSLIVFDEVQKVWPPRANGAKVPDDIQALDTHRHMGVDFILITQNVINLDKHIHALGGRHLHVRRIANMGLAVVYEWDHVSRGLMFSKSISKAPWRYDKKVFKLYKSAELHTKQQRKMPGLVWFILAGLVAMAILAPTLKARMSERFGSPAQAAKQADKPSNPNAVSSAPVAVEPAFIDDRVAFIPRVSNKPETAPAYDDLRKVVNMPQIVGGACFKGVCKCFTTQATDAGLSHADCKAWIQNPPFDNYRQQVTAVASGSSSGYRQSEQAQTAFASQQTAEAADFVGSSNPRADARPALVLPPGSPVHPAPAMGFAPSIAPPTLLSPYRRS</sequence>
<feature type="transmembrane region" description="Helical" evidence="2">
    <location>
        <begin position="197"/>
        <end position="216"/>
    </location>
</feature>
<feature type="domain" description="Zona occludens toxin N-terminal" evidence="3">
    <location>
        <begin position="1"/>
        <end position="186"/>
    </location>
</feature>
<proteinExistence type="predicted"/>
<dbReference type="InterPro" id="IPR008900">
    <property type="entry name" value="Zot_N"/>
</dbReference>
<protein>
    <recommendedName>
        <fullName evidence="3">Zona occludens toxin N-terminal domain-containing protein</fullName>
    </recommendedName>
</protein>
<accession>A0A240UDC7</accession>
<name>A0A240UDC7_9BURK</name>
<evidence type="ECO:0000259" key="3">
    <source>
        <dbReference type="Pfam" id="PF05707"/>
    </source>
</evidence>
<evidence type="ECO:0000256" key="1">
    <source>
        <dbReference type="SAM" id="MobiDB-lite"/>
    </source>
</evidence>
<evidence type="ECO:0000313" key="5">
    <source>
        <dbReference type="Proteomes" id="UP000194440"/>
    </source>
</evidence>
<keyword evidence="2" id="KW-1133">Transmembrane helix</keyword>
<gene>
    <name evidence="4" type="ORF">CBP36_09485</name>
</gene>
<dbReference type="KEGG" id="acip:CBP36_09485"/>
<evidence type="ECO:0000313" key="4">
    <source>
        <dbReference type="EMBL" id="ART59049.1"/>
    </source>
</evidence>
<dbReference type="KEGG" id="acis:CBP35_09445"/>
<dbReference type="Proteomes" id="UP000194440">
    <property type="component" value="Chromosome"/>
</dbReference>
<keyword evidence="2" id="KW-0472">Membrane</keyword>
<dbReference type="AlphaFoldDB" id="A0A240UDC7"/>
<dbReference type="InterPro" id="IPR027417">
    <property type="entry name" value="P-loop_NTPase"/>
</dbReference>
<organism evidence="4 5">
    <name type="scientific">Acidovorax carolinensis</name>
    <dbReference type="NCBI Taxonomy" id="553814"/>
    <lineage>
        <taxon>Bacteria</taxon>
        <taxon>Pseudomonadati</taxon>
        <taxon>Pseudomonadota</taxon>
        <taxon>Betaproteobacteria</taxon>
        <taxon>Burkholderiales</taxon>
        <taxon>Comamonadaceae</taxon>
        <taxon>Acidovorax</taxon>
    </lineage>
</organism>
<keyword evidence="2" id="KW-0812">Transmembrane</keyword>
<reference evidence="4" key="1">
    <citation type="submission" date="2017-05" db="EMBL/GenBank/DDBJ databases">
        <title>Polyphasic characterization of four soil-derived phenanthrene-degrading Acidovorax strains and proposal of Acidovorax phenanthrenivorans sp. nov.</title>
        <authorList>
            <person name="Singleton D."/>
            <person name="Lee J."/>
            <person name="Dickey A.N."/>
            <person name="Stroud A."/>
            <person name="Scholl E.H."/>
            <person name="Wright F.A."/>
            <person name="Aitken M.D."/>
        </authorList>
    </citation>
    <scope>NUCLEOTIDE SEQUENCE</scope>
    <source>
        <strain evidence="4">P4</strain>
    </source>
</reference>
<feature type="region of interest" description="Disordered" evidence="1">
    <location>
        <begin position="358"/>
        <end position="408"/>
    </location>
</feature>
<evidence type="ECO:0000256" key="2">
    <source>
        <dbReference type="SAM" id="Phobius"/>
    </source>
</evidence>
<dbReference type="Pfam" id="PF05707">
    <property type="entry name" value="Zot"/>
    <property type="match status" value="1"/>
</dbReference>
<dbReference type="Gene3D" id="3.40.50.300">
    <property type="entry name" value="P-loop containing nucleotide triphosphate hydrolases"/>
    <property type="match status" value="1"/>
</dbReference>
<dbReference type="OrthoDB" id="8809170at2"/>
<keyword evidence="5" id="KW-1185">Reference proteome</keyword>
<dbReference type="RefSeq" id="WP_086927235.1">
    <property type="nucleotide sequence ID" value="NZ_CP021362.1"/>
</dbReference>